<feature type="compositionally biased region" description="Polar residues" evidence="1">
    <location>
        <begin position="1"/>
        <end position="15"/>
    </location>
</feature>
<accession>A0A9P6MM47</accession>
<feature type="region of interest" description="Disordered" evidence="1">
    <location>
        <begin position="232"/>
        <end position="257"/>
    </location>
</feature>
<proteinExistence type="predicted"/>
<feature type="region of interest" description="Disordered" evidence="1">
    <location>
        <begin position="73"/>
        <end position="96"/>
    </location>
</feature>
<feature type="region of interest" description="Disordered" evidence="1">
    <location>
        <begin position="403"/>
        <end position="424"/>
    </location>
</feature>
<dbReference type="EMBL" id="JAAAID010002492">
    <property type="protein sequence ID" value="KAG0007165.1"/>
    <property type="molecule type" value="Genomic_DNA"/>
</dbReference>
<organism evidence="2 3">
    <name type="scientific">Entomortierella chlamydospora</name>
    <dbReference type="NCBI Taxonomy" id="101097"/>
    <lineage>
        <taxon>Eukaryota</taxon>
        <taxon>Fungi</taxon>
        <taxon>Fungi incertae sedis</taxon>
        <taxon>Mucoromycota</taxon>
        <taxon>Mortierellomycotina</taxon>
        <taxon>Mortierellomycetes</taxon>
        <taxon>Mortierellales</taxon>
        <taxon>Mortierellaceae</taxon>
        <taxon>Entomortierella</taxon>
    </lineage>
</organism>
<feature type="compositionally biased region" description="Polar residues" evidence="1">
    <location>
        <begin position="154"/>
        <end position="163"/>
    </location>
</feature>
<evidence type="ECO:0000313" key="2">
    <source>
        <dbReference type="EMBL" id="KAG0007165.1"/>
    </source>
</evidence>
<sequence>MGTGFQGSNNGQGNASIPPGPGTRTDSELPSSETLARLPPPGESTSNARSPNTPVSPVLSSQLMNRLYSLSAAMGPSSSDAPCTAPQQGVTSRSGAGTGFGITSASFFSANPIFGSSSNNGVNNGNNGGGSSSNTRSPLQYPSLGHSPELHRGGSTSSMTESTRAAAATAIVNTLNRGETRPSRGESPYIPSSLSMLFSDPEVMQLQEEVERAQMHQHQLRMRQRYLDSRRSFSGDAGLSNERQGPTETGIEDDGGLINDIIDEDDEEDGDIIINHNNNNTDVNREDRQLLGSDQMDMRYGYELVQDEQQDDEYHPYATVMSRSDYLAPHEPSSSSPLFPSPLTTLGSFTPLSDQLEEQHAEAGRIWQSYGTMAHGQTDMATPLNQSHAAYYHAVSNYHYSSQDDEGSRIGGGGVTESSPLMPTPCIPGAAQWRRHRGRDNSYQSYTSIESLSGNNNNNNHRNCWSCFRCRQDGPSEDSWLRGA</sequence>
<feature type="region of interest" description="Disordered" evidence="1">
    <location>
        <begin position="119"/>
        <end position="165"/>
    </location>
</feature>
<gene>
    <name evidence="2" type="ORF">BGZ80_004995</name>
</gene>
<comment type="caution">
    <text evidence="2">The sequence shown here is derived from an EMBL/GenBank/DDBJ whole genome shotgun (WGS) entry which is preliminary data.</text>
</comment>
<dbReference type="AlphaFoldDB" id="A0A9P6MM47"/>
<feature type="compositionally biased region" description="Polar residues" evidence="1">
    <location>
        <begin position="43"/>
        <end position="58"/>
    </location>
</feature>
<name>A0A9P6MM47_9FUNG</name>
<feature type="region of interest" description="Disordered" evidence="1">
    <location>
        <begin position="1"/>
        <end position="58"/>
    </location>
</feature>
<reference evidence="2" key="1">
    <citation type="journal article" date="2020" name="Fungal Divers.">
        <title>Resolving the Mortierellaceae phylogeny through synthesis of multi-gene phylogenetics and phylogenomics.</title>
        <authorList>
            <person name="Vandepol N."/>
            <person name="Liber J."/>
            <person name="Desiro A."/>
            <person name="Na H."/>
            <person name="Kennedy M."/>
            <person name="Barry K."/>
            <person name="Grigoriev I.V."/>
            <person name="Miller A.N."/>
            <person name="O'Donnell K."/>
            <person name="Stajich J.E."/>
            <person name="Bonito G."/>
        </authorList>
    </citation>
    <scope>NUCLEOTIDE SEQUENCE</scope>
    <source>
        <strain evidence="2">NRRL 2769</strain>
    </source>
</reference>
<keyword evidence="3" id="KW-1185">Reference proteome</keyword>
<protein>
    <submittedName>
        <fullName evidence="2">Uncharacterized protein</fullName>
    </submittedName>
</protein>
<evidence type="ECO:0000256" key="1">
    <source>
        <dbReference type="SAM" id="MobiDB-lite"/>
    </source>
</evidence>
<dbReference type="Proteomes" id="UP000703661">
    <property type="component" value="Unassembled WGS sequence"/>
</dbReference>
<feature type="compositionally biased region" description="Polar residues" evidence="1">
    <location>
        <begin position="76"/>
        <end position="96"/>
    </location>
</feature>
<evidence type="ECO:0000313" key="3">
    <source>
        <dbReference type="Proteomes" id="UP000703661"/>
    </source>
</evidence>